<comment type="subcellular location">
    <subcellularLocation>
        <location evidence="1">Cell inner membrane</location>
        <topology evidence="1">Single-pass membrane protein</topology>
    </subcellularLocation>
</comment>
<dbReference type="Pfam" id="PF12019">
    <property type="entry name" value="GspH"/>
    <property type="match status" value="1"/>
</dbReference>
<evidence type="ECO:0000313" key="13">
    <source>
        <dbReference type="Proteomes" id="UP001429601"/>
    </source>
</evidence>
<evidence type="ECO:0000313" key="12">
    <source>
        <dbReference type="EMBL" id="NID06669.1"/>
    </source>
</evidence>
<dbReference type="InterPro" id="IPR012902">
    <property type="entry name" value="N_methyl_site"/>
</dbReference>
<name>A0ABX0Q809_9GAMM</name>
<keyword evidence="8" id="KW-0472">Membrane</keyword>
<keyword evidence="13" id="KW-1185">Reference proteome</keyword>
<sequence length="180" mass="19322">MRSRRSPGFTFTELVAVLAISAIAATLALPAMTEALARYRLRAAADSLLDTLRHARSVALWRDVDVRVCPGREGFECAPAVDWTAGWTARGFNEGKEGNILVSAPPMPGHLRVIRPSGRHEIHFTRRGAAYGTNQRIVLCVASRPATALAVVVGNAGLAHRHPVRPHEAAACAAAPARQH</sequence>
<evidence type="ECO:0000256" key="7">
    <source>
        <dbReference type="ARBA" id="ARBA00022989"/>
    </source>
</evidence>
<evidence type="ECO:0000256" key="3">
    <source>
        <dbReference type="ARBA" id="ARBA00022475"/>
    </source>
</evidence>
<keyword evidence="3" id="KW-1003">Cell membrane</keyword>
<keyword evidence="6" id="KW-0812">Transmembrane</keyword>
<organism evidence="12 13">
    <name type="scientific">Luteibacter jiangsuensis</name>
    <dbReference type="NCBI Taxonomy" id="637577"/>
    <lineage>
        <taxon>Bacteria</taxon>
        <taxon>Pseudomonadati</taxon>
        <taxon>Pseudomonadota</taxon>
        <taxon>Gammaproteobacteria</taxon>
        <taxon>Lysobacterales</taxon>
        <taxon>Rhodanobacteraceae</taxon>
        <taxon>Luteibacter</taxon>
    </lineage>
</organism>
<keyword evidence="5" id="KW-0997">Cell inner membrane</keyword>
<evidence type="ECO:0000256" key="1">
    <source>
        <dbReference type="ARBA" id="ARBA00004377"/>
    </source>
</evidence>
<dbReference type="SUPFAM" id="SSF54523">
    <property type="entry name" value="Pili subunits"/>
    <property type="match status" value="1"/>
</dbReference>
<comment type="similarity">
    <text evidence="9">Belongs to the GSP H family.</text>
</comment>
<evidence type="ECO:0000256" key="4">
    <source>
        <dbReference type="ARBA" id="ARBA00022481"/>
    </source>
</evidence>
<dbReference type="InterPro" id="IPR022346">
    <property type="entry name" value="T2SS_GspH"/>
</dbReference>
<evidence type="ECO:0000256" key="2">
    <source>
        <dbReference type="ARBA" id="ARBA00021549"/>
    </source>
</evidence>
<evidence type="ECO:0000256" key="5">
    <source>
        <dbReference type="ARBA" id="ARBA00022519"/>
    </source>
</evidence>
<proteinExistence type="inferred from homology"/>
<comment type="caution">
    <text evidence="12">The sequence shown here is derived from an EMBL/GenBank/DDBJ whole genome shotgun (WGS) entry which is preliminary data.</text>
</comment>
<evidence type="ECO:0000256" key="9">
    <source>
        <dbReference type="ARBA" id="ARBA00025772"/>
    </source>
</evidence>
<keyword evidence="7" id="KW-1133">Transmembrane helix</keyword>
<evidence type="ECO:0000256" key="8">
    <source>
        <dbReference type="ARBA" id="ARBA00023136"/>
    </source>
</evidence>
<reference evidence="12 13" key="1">
    <citation type="journal article" date="2011" name="Curr. Microbiol.">
        <title>Luteibacter jiangsuensis sp. nov.: a methamidophos-degrading bacterium isolated from a methamidophos-manufacturing factory.</title>
        <authorList>
            <person name="Wang L."/>
            <person name="Wang G.L."/>
            <person name="Li S.P."/>
            <person name="Jiang J.D."/>
        </authorList>
    </citation>
    <scope>NUCLEOTIDE SEQUENCE [LARGE SCALE GENOMIC DNA]</scope>
    <source>
        <strain evidence="12 13">CGMCC 1.10133</strain>
    </source>
</reference>
<dbReference type="InterPro" id="IPR045584">
    <property type="entry name" value="Pilin-like"/>
</dbReference>
<dbReference type="RefSeq" id="WP_167129344.1">
    <property type="nucleotide sequence ID" value="NZ_JAAQQR010000010.1"/>
</dbReference>
<dbReference type="Gene3D" id="3.55.40.10">
    <property type="entry name" value="minor pseudopilin epsh domain"/>
    <property type="match status" value="1"/>
</dbReference>
<feature type="domain" description="General secretion pathway GspH" evidence="11">
    <location>
        <begin position="44"/>
        <end position="157"/>
    </location>
</feature>
<protein>
    <recommendedName>
        <fullName evidence="2">Type II secretion system protein H</fullName>
    </recommendedName>
    <alternativeName>
        <fullName evidence="10">General secretion pathway protein H</fullName>
    </alternativeName>
</protein>
<dbReference type="NCBIfam" id="TIGR02532">
    <property type="entry name" value="IV_pilin_GFxxxE"/>
    <property type="match status" value="1"/>
</dbReference>
<evidence type="ECO:0000256" key="10">
    <source>
        <dbReference type="ARBA" id="ARBA00030775"/>
    </source>
</evidence>
<dbReference type="EMBL" id="JAAQQR010000010">
    <property type="protein sequence ID" value="NID06669.1"/>
    <property type="molecule type" value="Genomic_DNA"/>
</dbReference>
<keyword evidence="4" id="KW-0488">Methylation</keyword>
<evidence type="ECO:0000259" key="11">
    <source>
        <dbReference type="Pfam" id="PF12019"/>
    </source>
</evidence>
<dbReference type="Proteomes" id="UP001429601">
    <property type="component" value="Unassembled WGS sequence"/>
</dbReference>
<accession>A0ABX0Q809</accession>
<gene>
    <name evidence="12" type="ORF">HBF26_17375</name>
</gene>
<evidence type="ECO:0000256" key="6">
    <source>
        <dbReference type="ARBA" id="ARBA00022692"/>
    </source>
</evidence>